<feature type="binding site" evidence="7">
    <location>
        <position position="22"/>
    </location>
    <ligand>
        <name>phosphoenolpyruvate</name>
        <dbReference type="ChEBI" id="CHEBI:58702"/>
    </ligand>
</feature>
<comment type="subunit">
    <text evidence="7">Monomer.</text>
</comment>
<evidence type="ECO:0000256" key="6">
    <source>
        <dbReference type="ARBA" id="ARBA00044633"/>
    </source>
</evidence>
<proteinExistence type="inferred from homology"/>
<feature type="binding site" evidence="7">
    <location>
        <position position="23"/>
    </location>
    <ligand>
        <name>3-phosphoshikimate</name>
        <dbReference type="ChEBI" id="CHEBI:145989"/>
    </ligand>
</feature>
<feature type="binding site" evidence="7">
    <location>
        <position position="320"/>
    </location>
    <ligand>
        <name>phosphoenolpyruvate</name>
        <dbReference type="ChEBI" id="CHEBI:58702"/>
    </ligand>
</feature>
<protein>
    <recommendedName>
        <fullName evidence="7">3-phosphoshikimate 1-carboxyvinyltransferase</fullName>
        <ecNumber evidence="7">2.5.1.19</ecNumber>
    </recommendedName>
    <alternativeName>
        <fullName evidence="7">5-enolpyruvylshikimate-3-phosphate synthase</fullName>
        <shortName evidence="7">EPSP synthase</shortName>
        <shortName evidence="7">EPSPS</shortName>
    </alternativeName>
</protein>
<feature type="binding site" evidence="7">
    <location>
        <position position="146"/>
    </location>
    <ligand>
        <name>phosphoenolpyruvate</name>
        <dbReference type="ChEBI" id="CHEBI:58702"/>
    </ligand>
</feature>
<evidence type="ECO:0000256" key="5">
    <source>
        <dbReference type="ARBA" id="ARBA00023141"/>
    </source>
</evidence>
<evidence type="ECO:0000313" key="9">
    <source>
        <dbReference type="EMBL" id="SHI45605.1"/>
    </source>
</evidence>
<comment type="pathway">
    <text evidence="1 7">Metabolic intermediate biosynthesis; chorismate biosynthesis; chorismate from D-erythrose 4-phosphate and phosphoenolpyruvate: step 6/7.</text>
</comment>
<comment type="function">
    <text evidence="7">Catalyzes the transfer of the enolpyruvyl moiety of phosphoenolpyruvate (PEP) to the 5-hydroxyl of shikimate-3-phosphate (S3P) to produce enolpyruvyl shikimate-3-phosphate and inorganic phosphate.</text>
</comment>
<reference evidence="9 10" key="1">
    <citation type="submission" date="2016-11" db="EMBL/GenBank/DDBJ databases">
        <authorList>
            <person name="Jaros S."/>
            <person name="Januszkiewicz K."/>
            <person name="Wedrychowicz H."/>
        </authorList>
    </citation>
    <scope>NUCLEOTIDE SEQUENCE [LARGE SCALE GENOMIC DNA]</scope>
    <source>
        <strain evidence="9 10">DSM 27063</strain>
    </source>
</reference>
<dbReference type="CDD" id="cd01556">
    <property type="entry name" value="EPSP_synthase"/>
    <property type="match status" value="1"/>
</dbReference>
<dbReference type="GO" id="GO:0005737">
    <property type="term" value="C:cytoplasm"/>
    <property type="evidence" value="ECO:0007669"/>
    <property type="project" value="UniProtKB-SubCell"/>
</dbReference>
<accession>A0A1M6BA67</accession>
<dbReference type="GO" id="GO:0003866">
    <property type="term" value="F:3-phosphoshikimate 1-carboxyvinyltransferase activity"/>
    <property type="evidence" value="ECO:0007669"/>
    <property type="project" value="UniProtKB-UniRule"/>
</dbReference>
<dbReference type="PROSITE" id="PS00885">
    <property type="entry name" value="EPSP_SYNTHASE_2"/>
    <property type="match status" value="1"/>
</dbReference>
<dbReference type="Proteomes" id="UP000184050">
    <property type="component" value="Unassembled WGS sequence"/>
</dbReference>
<dbReference type="Pfam" id="PF00275">
    <property type="entry name" value="EPSP_synthase"/>
    <property type="match status" value="2"/>
</dbReference>
<dbReference type="UniPathway" id="UPA00053">
    <property type="reaction ID" value="UER00089"/>
</dbReference>
<dbReference type="RefSeq" id="WP_073164747.1">
    <property type="nucleotide sequence ID" value="NZ_FQZE01000002.1"/>
</dbReference>
<keyword evidence="4 7" id="KW-0808">Transferase</keyword>
<feature type="binding site" evidence="7">
    <location>
        <position position="172"/>
    </location>
    <ligand>
        <name>3-phosphoshikimate</name>
        <dbReference type="ChEBI" id="CHEBI:145989"/>
    </ligand>
</feature>
<dbReference type="HAMAP" id="MF_00210">
    <property type="entry name" value="EPSP_synth"/>
    <property type="match status" value="1"/>
</dbReference>
<dbReference type="PANTHER" id="PTHR21090:SF5">
    <property type="entry name" value="PENTAFUNCTIONAL AROM POLYPEPTIDE"/>
    <property type="match status" value="1"/>
</dbReference>
<feature type="binding site" evidence="7">
    <location>
        <position position="146"/>
    </location>
    <ligand>
        <name>3-phosphoshikimate</name>
        <dbReference type="ChEBI" id="CHEBI:145989"/>
    </ligand>
</feature>
<feature type="binding site" evidence="7">
    <location>
        <position position="145"/>
    </location>
    <ligand>
        <name>3-phosphoshikimate</name>
        <dbReference type="ChEBI" id="CHEBI:145989"/>
    </ligand>
</feature>
<name>A0A1M6BA67_9BACT</name>
<dbReference type="EC" id="2.5.1.19" evidence="7"/>
<dbReference type="InterPro" id="IPR036968">
    <property type="entry name" value="Enolpyruvate_Tfrase_sf"/>
</dbReference>
<dbReference type="OrthoDB" id="9809920at2"/>
<comment type="subcellular location">
    <subcellularLocation>
        <location evidence="7">Cytoplasm</location>
    </subcellularLocation>
</comment>
<feature type="binding site" evidence="7">
    <location>
        <position position="70"/>
    </location>
    <ligand>
        <name>phosphoenolpyruvate</name>
        <dbReference type="ChEBI" id="CHEBI:58702"/>
    </ligand>
</feature>
<dbReference type="Gene3D" id="3.65.10.10">
    <property type="entry name" value="Enolpyruvate transferase domain"/>
    <property type="match status" value="3"/>
</dbReference>
<evidence type="ECO:0000256" key="1">
    <source>
        <dbReference type="ARBA" id="ARBA00004811"/>
    </source>
</evidence>
<dbReference type="PANTHER" id="PTHR21090">
    <property type="entry name" value="AROM/DEHYDROQUINATE SYNTHASE"/>
    <property type="match status" value="1"/>
</dbReference>
<feature type="active site" description="Proton acceptor" evidence="7">
    <location>
        <position position="289"/>
    </location>
</feature>
<keyword evidence="5 7" id="KW-0057">Aromatic amino acid biosynthesis</keyword>
<feature type="binding site" evidence="7">
    <location>
        <position position="27"/>
    </location>
    <ligand>
        <name>3-phosphoshikimate</name>
        <dbReference type="ChEBI" id="CHEBI:145989"/>
    </ligand>
</feature>
<dbReference type="GO" id="GO:0009073">
    <property type="term" value="P:aromatic amino acid family biosynthetic process"/>
    <property type="evidence" value="ECO:0007669"/>
    <property type="project" value="UniProtKB-KW"/>
</dbReference>
<feature type="domain" description="Enolpyruvate transferase" evidence="8">
    <location>
        <begin position="62"/>
        <end position="401"/>
    </location>
</feature>
<feature type="binding site" evidence="7">
    <location>
        <position position="392"/>
    </location>
    <ligand>
        <name>phosphoenolpyruvate</name>
        <dbReference type="ChEBI" id="CHEBI:58702"/>
    </ligand>
</feature>
<organism evidence="9 10">
    <name type="scientific">Tangfeifania diversioriginum</name>
    <dbReference type="NCBI Taxonomy" id="1168035"/>
    <lineage>
        <taxon>Bacteria</taxon>
        <taxon>Pseudomonadati</taxon>
        <taxon>Bacteroidota</taxon>
        <taxon>Bacteroidia</taxon>
        <taxon>Marinilabiliales</taxon>
        <taxon>Prolixibacteraceae</taxon>
        <taxon>Tangfeifania</taxon>
    </lineage>
</organism>
<gene>
    <name evidence="7" type="primary">aroA</name>
    <name evidence="9" type="ORF">SAMN05444280_102143</name>
</gene>
<feature type="binding site" evidence="7">
    <location>
        <position position="367"/>
    </location>
    <ligand>
        <name>phosphoenolpyruvate</name>
        <dbReference type="ChEBI" id="CHEBI:58702"/>
    </ligand>
</feature>
<evidence type="ECO:0000256" key="4">
    <source>
        <dbReference type="ARBA" id="ARBA00022679"/>
    </source>
</evidence>
<comment type="caution">
    <text evidence="7">Lacks conserved residue(s) required for the propagation of feature annotation.</text>
</comment>
<keyword evidence="10" id="KW-1185">Reference proteome</keyword>
<dbReference type="STRING" id="1168035.SAMN05444280_102143"/>
<feature type="binding site" evidence="7">
    <location>
        <position position="316"/>
    </location>
    <ligand>
        <name>3-phosphoshikimate</name>
        <dbReference type="ChEBI" id="CHEBI:145989"/>
    </ligand>
</feature>
<dbReference type="InterPro" id="IPR013792">
    <property type="entry name" value="RNA3'P_cycl/enolpyr_Trfase_a/b"/>
</dbReference>
<evidence type="ECO:0000256" key="7">
    <source>
        <dbReference type="HAMAP-Rule" id="MF_00210"/>
    </source>
</evidence>
<keyword evidence="3 7" id="KW-0028">Amino-acid biosynthesis</keyword>
<feature type="domain" description="Enolpyruvate transferase" evidence="8">
    <location>
        <begin position="10"/>
        <end position="57"/>
    </location>
</feature>
<feature type="binding site" evidence="7">
    <location>
        <position position="98"/>
    </location>
    <ligand>
        <name>phosphoenolpyruvate</name>
        <dbReference type="ChEBI" id="CHEBI:58702"/>
    </ligand>
</feature>
<dbReference type="PIRSF" id="PIRSF000505">
    <property type="entry name" value="EPSPS"/>
    <property type="match status" value="1"/>
</dbReference>
<comment type="similarity">
    <text evidence="2 7">Belongs to the EPSP synthase family.</text>
</comment>
<dbReference type="SUPFAM" id="SSF55205">
    <property type="entry name" value="EPT/RTPC-like"/>
    <property type="match status" value="1"/>
</dbReference>
<dbReference type="GO" id="GO:0009423">
    <property type="term" value="P:chorismate biosynthetic process"/>
    <property type="evidence" value="ECO:0007669"/>
    <property type="project" value="UniProtKB-UniRule"/>
</dbReference>
<feature type="binding site" evidence="7">
    <location>
        <position position="144"/>
    </location>
    <ligand>
        <name>3-phosphoshikimate</name>
        <dbReference type="ChEBI" id="CHEBI:145989"/>
    </ligand>
</feature>
<evidence type="ECO:0000256" key="2">
    <source>
        <dbReference type="ARBA" id="ARBA00009948"/>
    </source>
</evidence>
<comment type="catalytic activity">
    <reaction evidence="6">
        <text>3-phosphoshikimate + phosphoenolpyruvate = 5-O-(1-carboxyvinyl)-3-phosphoshikimate + phosphate</text>
        <dbReference type="Rhea" id="RHEA:21256"/>
        <dbReference type="ChEBI" id="CHEBI:43474"/>
        <dbReference type="ChEBI" id="CHEBI:57701"/>
        <dbReference type="ChEBI" id="CHEBI:58702"/>
        <dbReference type="ChEBI" id="CHEBI:145989"/>
        <dbReference type="EC" id="2.5.1.19"/>
    </reaction>
    <physiologicalReaction direction="left-to-right" evidence="6">
        <dbReference type="Rhea" id="RHEA:21257"/>
    </physiologicalReaction>
</comment>
<evidence type="ECO:0000256" key="3">
    <source>
        <dbReference type="ARBA" id="ARBA00022605"/>
    </source>
</evidence>
<evidence type="ECO:0000313" key="10">
    <source>
        <dbReference type="Proteomes" id="UP000184050"/>
    </source>
</evidence>
<feature type="binding site" evidence="7">
    <location>
        <position position="22"/>
    </location>
    <ligand>
        <name>3-phosphoshikimate</name>
        <dbReference type="ChEBI" id="CHEBI:145989"/>
    </ligand>
</feature>
<dbReference type="AlphaFoldDB" id="A0A1M6BA67"/>
<feature type="binding site" evidence="7">
    <location>
        <position position="289"/>
    </location>
    <ligand>
        <name>3-phosphoshikimate</name>
        <dbReference type="ChEBI" id="CHEBI:145989"/>
    </ligand>
</feature>
<dbReference type="GO" id="GO:0008652">
    <property type="term" value="P:amino acid biosynthetic process"/>
    <property type="evidence" value="ECO:0007669"/>
    <property type="project" value="UniProtKB-KW"/>
</dbReference>
<keyword evidence="7" id="KW-0963">Cytoplasm</keyword>
<dbReference type="EMBL" id="FQZE01000002">
    <property type="protein sequence ID" value="SHI45605.1"/>
    <property type="molecule type" value="Genomic_DNA"/>
</dbReference>
<dbReference type="InterPro" id="IPR006264">
    <property type="entry name" value="EPSP_synthase"/>
</dbReference>
<dbReference type="InterPro" id="IPR023193">
    <property type="entry name" value="EPSP_synthase_CS"/>
</dbReference>
<sequence>MRYQISINKNKIEGQIKLPASKSISNRVLIINALSYSPYPVQNLSNSDDTKVLLEALFSNQNKFDIGHAGTAMRFLTAFISKIVGEWEITGSERMKQRPIKILVDALNELGAKIEYLEKEGFPPLKIFGSHLKGKTIELDGSVSSQYISALLMLAPTIENGLAINLKGNITSRSYIELTLKLMGKFGVRHEWKENTIYVPEQKYFPMDFTVEADWSGASYWYQMLALAQKGDVFLENLKLDSLQGDANIATWFEQFGVFSEQKKEGVLLKKMKSVQPERLTIDFIENPDVAQTFACLCVAKKVPFHFSGLKTLKIKETDRIAALQNELAKFGASLTEPKHGELEWDGQIDLQLKEETPIVKTYHDHRMAMAFAPMALSGLQMEIDDPMVVTKSYPAFWEDLKNVGFEVVEIQS</sequence>
<evidence type="ECO:0000259" key="8">
    <source>
        <dbReference type="Pfam" id="PF00275"/>
    </source>
</evidence>
<dbReference type="InterPro" id="IPR001986">
    <property type="entry name" value="Enolpyruvate_Tfrase_dom"/>
</dbReference>